<keyword evidence="5" id="KW-0460">Magnesium</keyword>
<evidence type="ECO:0000313" key="10">
    <source>
        <dbReference type="Proteomes" id="UP000291338"/>
    </source>
</evidence>
<accession>A0A4Q7IP43</accession>
<protein>
    <submittedName>
        <fullName evidence="9">Phosphomannomutase</fullName>
    </submittedName>
</protein>
<dbReference type="InterPro" id="IPR050060">
    <property type="entry name" value="Phosphoglucosamine_mutase"/>
</dbReference>
<reference evidence="9 10" key="1">
    <citation type="submission" date="2018-01" db="EMBL/GenBank/DDBJ databases">
        <title>Co-occurrence of chitin degradation, pigmentation and bioactivity in marine Pseudoalteromonas.</title>
        <authorList>
            <person name="Paulsen S."/>
            <person name="Gram L."/>
            <person name="Machado H."/>
        </authorList>
    </citation>
    <scope>NUCLEOTIDE SEQUENCE [LARGE SCALE GENOMIC DNA]</scope>
    <source>
        <strain evidence="9 10">S3898</strain>
    </source>
</reference>
<keyword evidence="4" id="KW-0479">Metal-binding</keyword>
<dbReference type="Proteomes" id="UP000291338">
    <property type="component" value="Unassembled WGS sequence"/>
</dbReference>
<comment type="similarity">
    <text evidence="2">Belongs to the phosphohexose mutase family.</text>
</comment>
<evidence type="ECO:0000256" key="3">
    <source>
        <dbReference type="ARBA" id="ARBA00022553"/>
    </source>
</evidence>
<dbReference type="EMBL" id="PPSX01000023">
    <property type="protein sequence ID" value="RZQ53562.1"/>
    <property type="molecule type" value="Genomic_DNA"/>
</dbReference>
<dbReference type="GO" id="GO:0008966">
    <property type="term" value="F:phosphoglucosamine mutase activity"/>
    <property type="evidence" value="ECO:0007669"/>
    <property type="project" value="TreeGrafter"/>
</dbReference>
<dbReference type="GO" id="GO:0005975">
    <property type="term" value="P:carbohydrate metabolic process"/>
    <property type="evidence" value="ECO:0007669"/>
    <property type="project" value="InterPro"/>
</dbReference>
<keyword evidence="6" id="KW-0413">Isomerase</keyword>
<dbReference type="Gene3D" id="3.30.310.50">
    <property type="entry name" value="Alpha-D-phosphohexomutase, C-terminal domain"/>
    <property type="match status" value="1"/>
</dbReference>
<sequence>MTTLSDLLQESSIKFGTSGARGLVEDFTPNICAAFAMAFVQHGVASLQLVQQATPVLIGIDNRPSSYEIAQAVATGLAEIGVSYQFHGVLPTPALAFTAMQLKQLCIMVTGSHIPFERNGLKFYYPHGEIGKQDEEGILRQEIELPNSLVLIQLTEQNIATEAYISRYLDFYSDLNLGGKNIGVYSHSSAGRDIYISILKQLDANVIELGRTEHFVPIDTEAVSTEDQALAREWVKVHQLDAIISSDGDGDRPLIADEKGKWLRGDILGLLVSQKLNIEALSIPVNCNSAVELSGDFSAVLRTQIGSPFVIEQFVELIAKYDSVAGFEANGGYLLASEIRKDKRHLSALPTRDALLPILVLLAQLPIQPISELVKALPKRFTQSGKITPMSNHQGKAFLTQLSAEPKHTLAKLGVMSEVWRCNQIDGVRCELHGQDIIHFRMSGNAPEMRCYVESHSQQAADELLQKLLDSCKF</sequence>
<dbReference type="SUPFAM" id="SSF53738">
    <property type="entry name" value="Phosphoglucomutase, first 3 domains"/>
    <property type="match status" value="2"/>
</dbReference>
<dbReference type="Pfam" id="PF02879">
    <property type="entry name" value="PGM_PMM_II"/>
    <property type="match status" value="1"/>
</dbReference>
<evidence type="ECO:0000256" key="2">
    <source>
        <dbReference type="ARBA" id="ARBA00010231"/>
    </source>
</evidence>
<dbReference type="RefSeq" id="WP_130255044.1">
    <property type="nucleotide sequence ID" value="NZ_PPSX01000023.1"/>
</dbReference>
<dbReference type="InterPro" id="IPR016055">
    <property type="entry name" value="A-D-PHexomutase_a/b/a-I/II/III"/>
</dbReference>
<evidence type="ECO:0000256" key="6">
    <source>
        <dbReference type="ARBA" id="ARBA00023235"/>
    </source>
</evidence>
<dbReference type="Gene3D" id="3.40.120.10">
    <property type="entry name" value="Alpha-D-Glucose-1,6-Bisphosphate, subunit A, domain 3"/>
    <property type="match status" value="3"/>
</dbReference>
<comment type="caution">
    <text evidence="9">The sequence shown here is derived from an EMBL/GenBank/DDBJ whole genome shotgun (WGS) entry which is preliminary data.</text>
</comment>
<evidence type="ECO:0000259" key="7">
    <source>
        <dbReference type="Pfam" id="PF02878"/>
    </source>
</evidence>
<dbReference type="Pfam" id="PF02878">
    <property type="entry name" value="PGM_PMM_I"/>
    <property type="match status" value="1"/>
</dbReference>
<dbReference type="GO" id="GO:0006048">
    <property type="term" value="P:UDP-N-acetylglucosamine biosynthetic process"/>
    <property type="evidence" value="ECO:0007669"/>
    <property type="project" value="TreeGrafter"/>
</dbReference>
<evidence type="ECO:0000256" key="4">
    <source>
        <dbReference type="ARBA" id="ARBA00022723"/>
    </source>
</evidence>
<dbReference type="InterPro" id="IPR005844">
    <property type="entry name" value="A-D-PHexomutase_a/b/a-I"/>
</dbReference>
<comment type="cofactor">
    <cofactor evidence="1">
        <name>Mg(2+)</name>
        <dbReference type="ChEBI" id="CHEBI:18420"/>
    </cofactor>
</comment>
<gene>
    <name evidence="9" type="ORF">C1E23_07890</name>
</gene>
<dbReference type="GO" id="GO:0004615">
    <property type="term" value="F:phosphomannomutase activity"/>
    <property type="evidence" value="ECO:0007669"/>
    <property type="project" value="TreeGrafter"/>
</dbReference>
<proteinExistence type="inferred from homology"/>
<evidence type="ECO:0000259" key="8">
    <source>
        <dbReference type="Pfam" id="PF02879"/>
    </source>
</evidence>
<keyword evidence="3" id="KW-0597">Phosphoprotein</keyword>
<dbReference type="GO" id="GO:0046872">
    <property type="term" value="F:metal ion binding"/>
    <property type="evidence" value="ECO:0007669"/>
    <property type="project" value="UniProtKB-KW"/>
</dbReference>
<dbReference type="InterPro" id="IPR005845">
    <property type="entry name" value="A-D-PHexomutase_a/b/a-II"/>
</dbReference>
<organism evidence="9 10">
    <name type="scientific">Pseudoalteromonas phenolica</name>
    <dbReference type="NCBI Taxonomy" id="161398"/>
    <lineage>
        <taxon>Bacteria</taxon>
        <taxon>Pseudomonadati</taxon>
        <taxon>Pseudomonadota</taxon>
        <taxon>Gammaproteobacteria</taxon>
        <taxon>Alteromonadales</taxon>
        <taxon>Pseudoalteromonadaceae</taxon>
        <taxon>Pseudoalteromonas</taxon>
    </lineage>
</organism>
<feature type="domain" description="Alpha-D-phosphohexomutase alpha/beta/alpha" evidence="7">
    <location>
        <begin position="13"/>
        <end position="140"/>
    </location>
</feature>
<dbReference type="InterPro" id="IPR036900">
    <property type="entry name" value="A-D-PHexomutase_C_sf"/>
</dbReference>
<dbReference type="GO" id="GO:0009252">
    <property type="term" value="P:peptidoglycan biosynthetic process"/>
    <property type="evidence" value="ECO:0007669"/>
    <property type="project" value="TreeGrafter"/>
</dbReference>
<evidence type="ECO:0000256" key="5">
    <source>
        <dbReference type="ARBA" id="ARBA00022842"/>
    </source>
</evidence>
<evidence type="ECO:0000313" key="9">
    <source>
        <dbReference type="EMBL" id="RZQ53562.1"/>
    </source>
</evidence>
<evidence type="ECO:0000256" key="1">
    <source>
        <dbReference type="ARBA" id="ARBA00001946"/>
    </source>
</evidence>
<dbReference type="SUPFAM" id="SSF55957">
    <property type="entry name" value="Phosphoglucomutase, C-terminal domain"/>
    <property type="match status" value="1"/>
</dbReference>
<dbReference type="PANTHER" id="PTHR42946:SF1">
    <property type="entry name" value="PHOSPHOGLUCOMUTASE (ALPHA-D-GLUCOSE-1,6-BISPHOSPHATE-DEPENDENT)"/>
    <property type="match status" value="1"/>
</dbReference>
<feature type="domain" description="Alpha-D-phosphohexomutase alpha/beta/alpha" evidence="8">
    <location>
        <begin position="163"/>
        <end position="260"/>
    </location>
</feature>
<dbReference type="PANTHER" id="PTHR42946">
    <property type="entry name" value="PHOSPHOHEXOSE MUTASE"/>
    <property type="match status" value="1"/>
</dbReference>
<dbReference type="AlphaFoldDB" id="A0A4Q7IP43"/>
<dbReference type="CDD" id="cd03088">
    <property type="entry name" value="ManB"/>
    <property type="match status" value="1"/>
</dbReference>
<name>A0A4Q7IP43_9GAMM</name>
<dbReference type="GO" id="GO:0005829">
    <property type="term" value="C:cytosol"/>
    <property type="evidence" value="ECO:0007669"/>
    <property type="project" value="TreeGrafter"/>
</dbReference>